<dbReference type="AlphaFoldDB" id="A0A518DPJ1"/>
<dbReference type="GO" id="GO:0004016">
    <property type="term" value="F:adenylate cyclase activity"/>
    <property type="evidence" value="ECO:0007669"/>
    <property type="project" value="TreeGrafter"/>
</dbReference>
<dbReference type="InterPro" id="IPR050338">
    <property type="entry name" value="DisA"/>
</dbReference>
<dbReference type="Proteomes" id="UP000317648">
    <property type="component" value="Chromosome"/>
</dbReference>
<dbReference type="PROSITE" id="PS51794">
    <property type="entry name" value="DAC"/>
    <property type="match status" value="1"/>
</dbReference>
<dbReference type="InterPro" id="IPR014499">
    <property type="entry name" value="DAC_DacZ"/>
</dbReference>
<accession>A0A518DPJ1</accession>
<evidence type="ECO:0000256" key="5">
    <source>
        <dbReference type="ARBA" id="ARBA00022840"/>
    </source>
</evidence>
<dbReference type="InterPro" id="IPR003390">
    <property type="entry name" value="DNA_integrity_scan_DisA_N"/>
</dbReference>
<dbReference type="Gene3D" id="3.40.1700.10">
    <property type="entry name" value="DNA integrity scanning protein, DisA, N-terminal domain"/>
    <property type="match status" value="1"/>
</dbReference>
<protein>
    <submittedName>
        <fullName evidence="7">DNA integrity scanning protein DisA</fullName>
        <ecNumber evidence="7">2.7.7.85</ecNumber>
    </submittedName>
</protein>
<dbReference type="RefSeq" id="WP_145050929.1">
    <property type="nucleotide sequence ID" value="NZ_CP036433.1"/>
</dbReference>
<gene>
    <name evidence="7" type="primary">disA_1</name>
    <name evidence="7" type="ORF">Pla8534_15160</name>
</gene>
<reference evidence="7 8" key="1">
    <citation type="submission" date="2019-02" db="EMBL/GenBank/DDBJ databases">
        <title>Deep-cultivation of Planctomycetes and their phenomic and genomic characterization uncovers novel biology.</title>
        <authorList>
            <person name="Wiegand S."/>
            <person name="Jogler M."/>
            <person name="Boedeker C."/>
            <person name="Pinto D."/>
            <person name="Vollmers J."/>
            <person name="Rivas-Marin E."/>
            <person name="Kohn T."/>
            <person name="Peeters S.H."/>
            <person name="Heuer A."/>
            <person name="Rast P."/>
            <person name="Oberbeckmann S."/>
            <person name="Bunk B."/>
            <person name="Jeske O."/>
            <person name="Meyerdierks A."/>
            <person name="Storesund J.E."/>
            <person name="Kallscheuer N."/>
            <person name="Luecker S."/>
            <person name="Lage O.M."/>
            <person name="Pohl T."/>
            <person name="Merkel B.J."/>
            <person name="Hornburger P."/>
            <person name="Mueller R.-W."/>
            <person name="Bruemmer F."/>
            <person name="Labrenz M."/>
            <person name="Spormann A.M."/>
            <person name="Op den Camp H."/>
            <person name="Overmann J."/>
            <person name="Amann R."/>
            <person name="Jetten M.S.M."/>
            <person name="Mascher T."/>
            <person name="Medema M.H."/>
            <person name="Devos D.P."/>
            <person name="Kaster A.-K."/>
            <person name="Ovreas L."/>
            <person name="Rohde M."/>
            <person name="Galperin M.Y."/>
            <person name="Jogler C."/>
        </authorList>
    </citation>
    <scope>NUCLEOTIDE SEQUENCE [LARGE SCALE GENOMIC DNA]</scope>
    <source>
        <strain evidence="7 8">Pla85_3_4</strain>
    </source>
</reference>
<organism evidence="7 8">
    <name type="scientific">Lignipirellula cremea</name>
    <dbReference type="NCBI Taxonomy" id="2528010"/>
    <lineage>
        <taxon>Bacteria</taxon>
        <taxon>Pseudomonadati</taxon>
        <taxon>Planctomycetota</taxon>
        <taxon>Planctomycetia</taxon>
        <taxon>Pirellulales</taxon>
        <taxon>Pirellulaceae</taxon>
        <taxon>Lignipirellula</taxon>
    </lineage>
</organism>
<dbReference type="InterPro" id="IPR048544">
    <property type="entry name" value="DacZ_P"/>
</dbReference>
<evidence type="ECO:0000256" key="4">
    <source>
        <dbReference type="ARBA" id="ARBA00022741"/>
    </source>
</evidence>
<dbReference type="GO" id="GO:0106408">
    <property type="term" value="F:diadenylate cyclase activity"/>
    <property type="evidence" value="ECO:0007669"/>
    <property type="project" value="UniProtKB-EC"/>
</dbReference>
<keyword evidence="5" id="KW-0067">ATP-binding</keyword>
<evidence type="ECO:0000256" key="1">
    <source>
        <dbReference type="ARBA" id="ARBA00000877"/>
    </source>
</evidence>
<keyword evidence="2 7" id="KW-0808">Transferase</keyword>
<evidence type="ECO:0000256" key="3">
    <source>
        <dbReference type="ARBA" id="ARBA00022695"/>
    </source>
</evidence>
<dbReference type="InterPro" id="IPR036888">
    <property type="entry name" value="DNA_integrity_DisA_N_sf"/>
</dbReference>
<evidence type="ECO:0000313" key="8">
    <source>
        <dbReference type="Proteomes" id="UP000317648"/>
    </source>
</evidence>
<comment type="catalytic activity">
    <reaction evidence="1">
        <text>2 ATP = 3',3'-c-di-AMP + 2 diphosphate</text>
        <dbReference type="Rhea" id="RHEA:35655"/>
        <dbReference type="ChEBI" id="CHEBI:30616"/>
        <dbReference type="ChEBI" id="CHEBI:33019"/>
        <dbReference type="ChEBI" id="CHEBI:71500"/>
        <dbReference type="EC" id="2.7.7.85"/>
    </reaction>
</comment>
<keyword evidence="8" id="KW-1185">Reference proteome</keyword>
<dbReference type="PANTHER" id="PTHR34185:SF1">
    <property type="entry name" value="DIADENYLATE CYCLASE"/>
    <property type="match status" value="1"/>
</dbReference>
<dbReference type="OrthoDB" id="9775217at2"/>
<dbReference type="GO" id="GO:0005524">
    <property type="term" value="F:ATP binding"/>
    <property type="evidence" value="ECO:0007669"/>
    <property type="project" value="UniProtKB-KW"/>
</dbReference>
<dbReference type="HAMAP" id="MF_00840">
    <property type="entry name" value="DacZ"/>
    <property type="match status" value="1"/>
</dbReference>
<feature type="domain" description="DAC" evidence="6">
    <location>
        <begin position="133"/>
        <end position="291"/>
    </location>
</feature>
<evidence type="ECO:0000313" key="7">
    <source>
        <dbReference type="EMBL" id="QDU93733.1"/>
    </source>
</evidence>
<dbReference type="PANTHER" id="PTHR34185">
    <property type="entry name" value="DIADENYLATE CYCLASE"/>
    <property type="match status" value="1"/>
</dbReference>
<dbReference type="PIRSF" id="PIRSF019073">
    <property type="entry name" value="UCP019073"/>
    <property type="match status" value="1"/>
</dbReference>
<dbReference type="Pfam" id="PF02457">
    <property type="entry name" value="DAC"/>
    <property type="match status" value="1"/>
</dbReference>
<keyword evidence="3 7" id="KW-0548">Nucleotidyltransferase</keyword>
<dbReference type="EMBL" id="CP036433">
    <property type="protein sequence ID" value="QDU93733.1"/>
    <property type="molecule type" value="Genomic_DNA"/>
</dbReference>
<dbReference type="SUPFAM" id="SSF143597">
    <property type="entry name" value="YojJ-like"/>
    <property type="match status" value="1"/>
</dbReference>
<sequence length="315" mass="34514">MKPTKFGKQFAAFYEMALQLAVKAEADGVIVMVDQPTEWEHLVERSNGQRIIIAADGQEQMAGASEAGLPTIELDMDDSPMAERVTQALIEAVADEFVPAGSSVVAVYSGFELGKIDSVSFVRLHEHLGRLTSRDLQKIETHVPLDTLKTIVDLAVEIGREGREGKPVGTMLVVGDVRKVMMQSHEAVWDPVRGYNRKERNLHETRNRDAVKEIAQLDGAFVISADGTVEASCRIIDTSPVELTLTKGLGSRHWAAAAISKNTKAIAIVVSESNGTVRIFQDGEVILRIEPLRRPMRWRGFDSDAPQNEGGVKSS</sequence>
<dbReference type="KEGG" id="lcre:Pla8534_15160"/>
<name>A0A518DPJ1_9BACT</name>
<evidence type="ECO:0000256" key="2">
    <source>
        <dbReference type="ARBA" id="ARBA00022679"/>
    </source>
</evidence>
<proteinExistence type="inferred from homology"/>
<dbReference type="EC" id="2.7.7.85" evidence="7"/>
<dbReference type="Pfam" id="PF21755">
    <property type="entry name" value="DacZ_P"/>
    <property type="match status" value="1"/>
</dbReference>
<keyword evidence="4" id="KW-0547">Nucleotide-binding</keyword>
<evidence type="ECO:0000259" key="6">
    <source>
        <dbReference type="PROSITE" id="PS51794"/>
    </source>
</evidence>